<dbReference type="PROSITE" id="PS00198">
    <property type="entry name" value="4FE4S_FER_1"/>
    <property type="match status" value="1"/>
</dbReference>
<keyword evidence="7" id="KW-0812">Transmembrane</keyword>
<keyword evidence="3" id="KW-0479">Metal-binding</keyword>
<gene>
    <name evidence="9" type="ORF">CKA38_04950</name>
</gene>
<evidence type="ECO:0000313" key="9">
    <source>
        <dbReference type="EMBL" id="AWI08687.1"/>
    </source>
</evidence>
<feature type="transmembrane region" description="Helical" evidence="7">
    <location>
        <begin position="12"/>
        <end position="31"/>
    </location>
</feature>
<keyword evidence="1" id="KW-0813">Transport</keyword>
<dbReference type="Pfam" id="PF13237">
    <property type="entry name" value="Fer4_10"/>
    <property type="match status" value="1"/>
</dbReference>
<keyword evidence="4" id="KW-0249">Electron transport</keyword>
<sequence>MKNLSFRFNIQILRTISQVLFFALSLLLVGSNRTVGTVLFALVFFIGVFFCGWVCPFGSLQEWIGKLGDMLKIKKRRLPQKFQRIFQITRYVIFALFIYKIFYAPLRARATFGEILTEGFSNVTVAALVILMVILVLSLFIHRPFCNYFCEKGASYGLFSVLRIFSLKKDASKCVNCRKCDKNCPMNVEISRTNFVRHPNCINCFQCMGNCSRKAISYGIFKLSKSNTTSQTKIYKCACAGRRSFAMPPSGTS</sequence>
<feature type="transmembrane region" description="Helical" evidence="7">
    <location>
        <begin position="85"/>
        <end position="103"/>
    </location>
</feature>
<keyword evidence="2" id="KW-0004">4Fe-4S</keyword>
<proteinExistence type="predicted"/>
<dbReference type="OrthoDB" id="9806398at2"/>
<dbReference type="PANTHER" id="PTHR30176:SF3">
    <property type="entry name" value="FERREDOXIN-TYPE PROTEIN NAPH"/>
    <property type="match status" value="1"/>
</dbReference>
<keyword evidence="10" id="KW-1185">Reference proteome</keyword>
<feature type="transmembrane region" description="Helical" evidence="7">
    <location>
        <begin position="123"/>
        <end position="142"/>
    </location>
</feature>
<evidence type="ECO:0000256" key="3">
    <source>
        <dbReference type="ARBA" id="ARBA00022723"/>
    </source>
</evidence>
<dbReference type="InterPro" id="IPR017896">
    <property type="entry name" value="4Fe4S_Fe-S-bd"/>
</dbReference>
<dbReference type="EMBL" id="CP023004">
    <property type="protein sequence ID" value="AWI08687.1"/>
    <property type="molecule type" value="Genomic_DNA"/>
</dbReference>
<protein>
    <recommendedName>
        <fullName evidence="8">4Fe-4S ferredoxin-type domain-containing protein</fullName>
    </recommendedName>
</protein>
<dbReference type="PROSITE" id="PS51379">
    <property type="entry name" value="4FE4S_FER_2"/>
    <property type="match status" value="1"/>
</dbReference>
<evidence type="ECO:0000256" key="6">
    <source>
        <dbReference type="ARBA" id="ARBA00023014"/>
    </source>
</evidence>
<dbReference type="GO" id="GO:0005886">
    <property type="term" value="C:plasma membrane"/>
    <property type="evidence" value="ECO:0007669"/>
    <property type="project" value="TreeGrafter"/>
</dbReference>
<evidence type="ECO:0000313" key="10">
    <source>
        <dbReference type="Proteomes" id="UP000244896"/>
    </source>
</evidence>
<dbReference type="KEGG" id="elut:CKA38_04950"/>
<dbReference type="PANTHER" id="PTHR30176">
    <property type="entry name" value="FERREDOXIN-TYPE PROTEIN NAPH"/>
    <property type="match status" value="1"/>
</dbReference>
<feature type="domain" description="4Fe-4S ferredoxin-type" evidence="8">
    <location>
        <begin position="165"/>
        <end position="194"/>
    </location>
</feature>
<dbReference type="Proteomes" id="UP000244896">
    <property type="component" value="Chromosome"/>
</dbReference>
<keyword evidence="6" id="KW-0411">Iron-sulfur</keyword>
<evidence type="ECO:0000256" key="7">
    <source>
        <dbReference type="SAM" id="Phobius"/>
    </source>
</evidence>
<organism evidence="9 10">
    <name type="scientific">Ereboglobus luteus</name>
    <dbReference type="NCBI Taxonomy" id="1796921"/>
    <lineage>
        <taxon>Bacteria</taxon>
        <taxon>Pseudomonadati</taxon>
        <taxon>Verrucomicrobiota</taxon>
        <taxon>Opitutia</taxon>
        <taxon>Opitutales</taxon>
        <taxon>Opitutaceae</taxon>
        <taxon>Ereboglobus</taxon>
    </lineage>
</organism>
<dbReference type="RefSeq" id="WP_108824496.1">
    <property type="nucleotide sequence ID" value="NZ_CP023004.1"/>
</dbReference>
<dbReference type="InterPro" id="IPR017900">
    <property type="entry name" value="4Fe4S_Fe_S_CS"/>
</dbReference>
<feature type="transmembrane region" description="Helical" evidence="7">
    <location>
        <begin position="37"/>
        <end position="64"/>
    </location>
</feature>
<dbReference type="SUPFAM" id="SSF54862">
    <property type="entry name" value="4Fe-4S ferredoxins"/>
    <property type="match status" value="1"/>
</dbReference>
<accession>A0A2U8E1F7</accession>
<dbReference type="InterPro" id="IPR051684">
    <property type="entry name" value="Electron_Trans/Redox"/>
</dbReference>
<evidence type="ECO:0000256" key="5">
    <source>
        <dbReference type="ARBA" id="ARBA00023004"/>
    </source>
</evidence>
<name>A0A2U8E1F7_9BACT</name>
<keyword evidence="5" id="KW-0408">Iron</keyword>
<dbReference type="Pfam" id="PF12801">
    <property type="entry name" value="Fer4_5"/>
    <property type="match status" value="2"/>
</dbReference>
<dbReference type="GO" id="GO:0051539">
    <property type="term" value="F:4 iron, 4 sulfur cluster binding"/>
    <property type="evidence" value="ECO:0007669"/>
    <property type="project" value="UniProtKB-KW"/>
</dbReference>
<evidence type="ECO:0000256" key="2">
    <source>
        <dbReference type="ARBA" id="ARBA00022485"/>
    </source>
</evidence>
<evidence type="ECO:0000259" key="8">
    <source>
        <dbReference type="PROSITE" id="PS51379"/>
    </source>
</evidence>
<evidence type="ECO:0000256" key="1">
    <source>
        <dbReference type="ARBA" id="ARBA00022448"/>
    </source>
</evidence>
<dbReference type="AlphaFoldDB" id="A0A2U8E1F7"/>
<keyword evidence="7" id="KW-1133">Transmembrane helix</keyword>
<reference evidence="9 10" key="1">
    <citation type="journal article" date="2018" name="Syst. Appl. Microbiol.">
        <title>Ereboglobus luteus gen. nov. sp. nov. from cockroach guts, and new insights into the oxygen relationship of the genera Opitutus and Didymococcus (Verrucomicrobia: Opitutaceae).</title>
        <authorList>
            <person name="Tegtmeier D."/>
            <person name="Belitz A."/>
            <person name="Radek R."/>
            <person name="Heimerl T."/>
            <person name="Brune A."/>
        </authorList>
    </citation>
    <scope>NUCLEOTIDE SEQUENCE [LARGE SCALE GENOMIC DNA]</scope>
    <source>
        <strain evidence="9 10">Ho45</strain>
    </source>
</reference>
<evidence type="ECO:0000256" key="4">
    <source>
        <dbReference type="ARBA" id="ARBA00022982"/>
    </source>
</evidence>
<dbReference type="GO" id="GO:0046872">
    <property type="term" value="F:metal ion binding"/>
    <property type="evidence" value="ECO:0007669"/>
    <property type="project" value="UniProtKB-KW"/>
</dbReference>
<keyword evidence="7" id="KW-0472">Membrane</keyword>